<keyword evidence="1" id="KW-0472">Membrane</keyword>
<evidence type="ECO:0000313" key="3">
    <source>
        <dbReference type="Proteomes" id="UP000017938"/>
    </source>
</evidence>
<feature type="transmembrane region" description="Helical" evidence="1">
    <location>
        <begin position="77"/>
        <end position="96"/>
    </location>
</feature>
<evidence type="ECO:0000313" key="2">
    <source>
        <dbReference type="EMBL" id="CDC77443.1"/>
    </source>
</evidence>
<dbReference type="PANTHER" id="PTHR35007:SF2">
    <property type="entry name" value="PILUS ASSEMBLE PROTEIN"/>
    <property type="match status" value="1"/>
</dbReference>
<organism evidence="2 3">
    <name type="scientific">Candidatus Colimorpha enterica</name>
    <dbReference type="NCBI Taxonomy" id="3083063"/>
    <lineage>
        <taxon>Bacteria</taxon>
        <taxon>Pseudomonadati</taxon>
        <taxon>Bacteroidota</taxon>
        <taxon>Bacteroidia</taxon>
        <taxon>Bacteroidales</taxon>
        <taxon>Candidatus Colimorpha</taxon>
    </lineage>
</organism>
<evidence type="ECO:0008006" key="4">
    <source>
        <dbReference type="Google" id="ProtNLM"/>
    </source>
</evidence>
<dbReference type="PANTHER" id="PTHR35007">
    <property type="entry name" value="INTEGRAL MEMBRANE PROTEIN-RELATED"/>
    <property type="match status" value="1"/>
</dbReference>
<proteinExistence type="predicted"/>
<comment type="caution">
    <text evidence="2">The sequence shown here is derived from an EMBL/GenBank/DDBJ whole genome shotgun (WGS) entry which is preliminary data.</text>
</comment>
<keyword evidence="1" id="KW-1133">Transmembrane helix</keyword>
<feature type="transmembrane region" description="Helical" evidence="1">
    <location>
        <begin position="277"/>
        <end position="298"/>
    </location>
</feature>
<dbReference type="EMBL" id="CBFW010000436">
    <property type="protein sequence ID" value="CDC77443.1"/>
    <property type="molecule type" value="Genomic_DNA"/>
</dbReference>
<reference evidence="2" key="1">
    <citation type="submission" date="2012-11" db="EMBL/GenBank/DDBJ databases">
        <title>Dependencies among metagenomic species, viruses, plasmids and units of genetic variation.</title>
        <authorList>
            <person name="Nielsen H.B."/>
            <person name="Almeida M."/>
            <person name="Juncker A.S."/>
            <person name="Rasmussen S."/>
            <person name="Li J."/>
            <person name="Sunagawa S."/>
            <person name="Plichta D."/>
            <person name="Gautier L."/>
            <person name="Le Chatelier E."/>
            <person name="Peletier E."/>
            <person name="Bonde I."/>
            <person name="Nielsen T."/>
            <person name="Manichanh C."/>
            <person name="Arumugam M."/>
            <person name="Batto J."/>
            <person name="Santos M.B.Q.D."/>
            <person name="Blom N."/>
            <person name="Borruel N."/>
            <person name="Burgdorf K.S."/>
            <person name="Boumezbeur F."/>
            <person name="Casellas F."/>
            <person name="Dore J."/>
            <person name="Guarner F."/>
            <person name="Hansen T."/>
            <person name="Hildebrand F."/>
            <person name="Kaas R.S."/>
            <person name="Kennedy S."/>
            <person name="Kristiansen K."/>
            <person name="Kultima J.R."/>
            <person name="Leonard P."/>
            <person name="Levenez F."/>
            <person name="Lund O."/>
            <person name="Moumen B."/>
            <person name="Le Paslier D."/>
            <person name="Pons N."/>
            <person name="Pedersen O."/>
            <person name="Prifti E."/>
            <person name="Qin J."/>
            <person name="Raes J."/>
            <person name="Tap J."/>
            <person name="Tims S."/>
            <person name="Ussery D.W."/>
            <person name="Yamada T."/>
            <person name="MetaHit consortium"/>
            <person name="Renault P."/>
            <person name="Sicheritz-Ponten T."/>
            <person name="Bork P."/>
            <person name="Wang J."/>
            <person name="Brunak S."/>
            <person name="Ehrlich S.D."/>
        </authorList>
    </citation>
    <scope>NUCLEOTIDE SEQUENCE [LARGE SCALE GENOMIC DNA]</scope>
</reference>
<feature type="transmembrane region" description="Helical" evidence="1">
    <location>
        <begin position="248"/>
        <end position="265"/>
    </location>
</feature>
<name>R6TVH1_9BACT</name>
<keyword evidence="1" id="KW-0812">Transmembrane</keyword>
<feature type="transmembrane region" description="Helical" evidence="1">
    <location>
        <begin position="6"/>
        <end position="27"/>
    </location>
</feature>
<feature type="transmembrane region" description="Helical" evidence="1">
    <location>
        <begin position="102"/>
        <end position="119"/>
    </location>
</feature>
<gene>
    <name evidence="2" type="ORF">BN580_00438</name>
</gene>
<dbReference type="AlphaFoldDB" id="R6TVH1"/>
<sequence length="308" mass="34725">MVVIYLLCFILICIGIVLLLGLTPEIVTNDLMKLISPKQTLRDKAQIAKGRKKSRRLTKEILHIRDALEATGKSKQFTLSCAASVVLLVVGCILAVVIDNYFLIPVFAVAFAALPFFVARSTISAYDKHIKEEMETALSIITTSYIRSDDIVAAVQENIPQLKPPIREIFQGFVGETMMISSNMKDALRNLKDKIDNDIYAEWCDTLIACQDDRTLKDTLLPIVAKLTDVRIVNNELKTLLGEVKKEYWMMVCLVVCNIPLLYVLNKDWYDALMFTLPGKIVLAICGVVILITAVLMMKYTRPVEYKR</sequence>
<accession>R6TVH1</accession>
<dbReference type="Proteomes" id="UP000017938">
    <property type="component" value="Unassembled WGS sequence"/>
</dbReference>
<evidence type="ECO:0000256" key="1">
    <source>
        <dbReference type="SAM" id="Phobius"/>
    </source>
</evidence>
<dbReference type="STRING" id="1263015.BN580_00438"/>
<protein>
    <recommendedName>
        <fullName evidence="4">Flp pilus assembly protein TadB</fullName>
    </recommendedName>
</protein>